<accession>A0A1H3MGU8</accession>
<dbReference type="AlphaFoldDB" id="A0A1H3MGU8"/>
<protein>
    <submittedName>
        <fullName evidence="1">Uncharacterized protein</fullName>
    </submittedName>
</protein>
<dbReference type="Proteomes" id="UP000199286">
    <property type="component" value="Unassembled WGS sequence"/>
</dbReference>
<evidence type="ECO:0000313" key="2">
    <source>
        <dbReference type="Proteomes" id="UP000199286"/>
    </source>
</evidence>
<name>A0A1H3MGU8_9RHOB</name>
<evidence type="ECO:0000313" key="1">
    <source>
        <dbReference type="EMBL" id="SDY75910.1"/>
    </source>
</evidence>
<dbReference type="EMBL" id="FNPF01000017">
    <property type="protein sequence ID" value="SDY75910.1"/>
    <property type="molecule type" value="Genomic_DNA"/>
</dbReference>
<dbReference type="RefSeq" id="WP_089885047.1">
    <property type="nucleotide sequence ID" value="NZ_FNPF01000017.1"/>
</dbReference>
<dbReference type="STRING" id="321339.SAMN05444340_11721"/>
<gene>
    <name evidence="1" type="ORF">SAMN05444340_11721</name>
</gene>
<sequence>MTIHETPKHGDDPAVHDEAQPAAFAKCEADLRSRIYALSADMTMLVGMIEGAAVLYDAVDADLSNNLVARRAANAMVPMLDNIIAEASRIGGALDEIEMKGFRYE</sequence>
<organism evidence="1 2">
    <name type="scientific">Citreimonas salinaria</name>
    <dbReference type="NCBI Taxonomy" id="321339"/>
    <lineage>
        <taxon>Bacteria</taxon>
        <taxon>Pseudomonadati</taxon>
        <taxon>Pseudomonadota</taxon>
        <taxon>Alphaproteobacteria</taxon>
        <taxon>Rhodobacterales</taxon>
        <taxon>Roseobacteraceae</taxon>
        <taxon>Citreimonas</taxon>
    </lineage>
</organism>
<reference evidence="1 2" key="1">
    <citation type="submission" date="2016-10" db="EMBL/GenBank/DDBJ databases">
        <authorList>
            <person name="de Groot N.N."/>
        </authorList>
    </citation>
    <scope>NUCLEOTIDE SEQUENCE [LARGE SCALE GENOMIC DNA]</scope>
    <source>
        <strain evidence="1 2">DSM 26880</strain>
    </source>
</reference>
<proteinExistence type="predicted"/>
<keyword evidence="2" id="KW-1185">Reference proteome</keyword>